<proteinExistence type="predicted"/>
<sequence length="106" mass="11995">MPTLLIMGLILMVLCICFVVFYIKKTGKDVELEKKGLGLNIVIFTLSLISLIISLKLFWNLGEYADEYGSSPVLVSGGEFWLCMDWIRQGLLFILCVISGLKLFKR</sequence>
<feature type="transmembrane region" description="Helical" evidence="1">
    <location>
        <begin position="6"/>
        <end position="24"/>
    </location>
</feature>
<organism evidence="2 3">
    <name type="scientific">Thermotalea metallivorans</name>
    <dbReference type="NCBI Taxonomy" id="520762"/>
    <lineage>
        <taxon>Bacteria</taxon>
        <taxon>Bacillati</taxon>
        <taxon>Bacillota</taxon>
        <taxon>Clostridia</taxon>
        <taxon>Peptostreptococcales</taxon>
        <taxon>Thermotaleaceae</taxon>
        <taxon>Thermotalea</taxon>
    </lineage>
</organism>
<dbReference type="PATRIC" id="fig|520762.4.peg.711"/>
<keyword evidence="1" id="KW-0472">Membrane</keyword>
<name>A0A140L979_9FIRM</name>
<gene>
    <name evidence="2" type="ORF">AN619_06340</name>
</gene>
<dbReference type="AlphaFoldDB" id="A0A140L979"/>
<dbReference type="Proteomes" id="UP000070456">
    <property type="component" value="Unassembled WGS sequence"/>
</dbReference>
<reference evidence="2 3" key="1">
    <citation type="submission" date="2015-12" db="EMBL/GenBank/DDBJ databases">
        <title>Draft genome sequence of the thermoanaerobe Thermotalea metallivorans, an isolate from the runoff channel of the Great Artesian Basin, Australia.</title>
        <authorList>
            <person name="Patel B.K."/>
        </authorList>
    </citation>
    <scope>NUCLEOTIDE SEQUENCE [LARGE SCALE GENOMIC DNA]</scope>
    <source>
        <strain evidence="2 3">B2-1</strain>
    </source>
</reference>
<evidence type="ECO:0000256" key="1">
    <source>
        <dbReference type="SAM" id="Phobius"/>
    </source>
</evidence>
<keyword evidence="3" id="KW-1185">Reference proteome</keyword>
<evidence type="ECO:0000313" key="2">
    <source>
        <dbReference type="EMBL" id="KXG77104.1"/>
    </source>
</evidence>
<keyword evidence="1" id="KW-1133">Transmembrane helix</keyword>
<comment type="caution">
    <text evidence="2">The sequence shown here is derived from an EMBL/GenBank/DDBJ whole genome shotgun (WGS) entry which is preliminary data.</text>
</comment>
<evidence type="ECO:0000313" key="3">
    <source>
        <dbReference type="Proteomes" id="UP000070456"/>
    </source>
</evidence>
<dbReference type="EMBL" id="LOEE01000019">
    <property type="protein sequence ID" value="KXG77104.1"/>
    <property type="molecule type" value="Genomic_DNA"/>
</dbReference>
<feature type="transmembrane region" description="Helical" evidence="1">
    <location>
        <begin position="86"/>
        <end position="104"/>
    </location>
</feature>
<dbReference type="RefSeq" id="WP_242867297.1">
    <property type="nucleotide sequence ID" value="NZ_LOEE01000019.1"/>
</dbReference>
<accession>A0A140L979</accession>
<keyword evidence="1" id="KW-0812">Transmembrane</keyword>
<protein>
    <submittedName>
        <fullName evidence="2">Uncharacterized protein</fullName>
    </submittedName>
</protein>
<feature type="transmembrane region" description="Helical" evidence="1">
    <location>
        <begin position="36"/>
        <end position="59"/>
    </location>
</feature>